<keyword evidence="4" id="KW-1185">Reference proteome</keyword>
<evidence type="ECO:0000313" key="4">
    <source>
        <dbReference type="Proteomes" id="UP000292564"/>
    </source>
</evidence>
<protein>
    <recommendedName>
        <fullName evidence="5">Glycosyl hydrolase family 18 (Putative chitinase)</fullName>
    </recommendedName>
</protein>
<evidence type="ECO:0008006" key="5">
    <source>
        <dbReference type="Google" id="ProtNLM"/>
    </source>
</evidence>
<reference evidence="3 4" key="1">
    <citation type="submission" date="2019-02" db="EMBL/GenBank/DDBJ databases">
        <title>Sequencing the genomes of 1000 actinobacteria strains.</title>
        <authorList>
            <person name="Klenk H.-P."/>
        </authorList>
    </citation>
    <scope>NUCLEOTIDE SEQUENCE [LARGE SCALE GENOMIC DNA]</scope>
    <source>
        <strain evidence="3 4">DSM 45162</strain>
    </source>
</reference>
<organism evidence="3 4">
    <name type="scientific">Krasilnikovia cinnamomea</name>
    <dbReference type="NCBI Taxonomy" id="349313"/>
    <lineage>
        <taxon>Bacteria</taxon>
        <taxon>Bacillati</taxon>
        <taxon>Actinomycetota</taxon>
        <taxon>Actinomycetes</taxon>
        <taxon>Micromonosporales</taxon>
        <taxon>Micromonosporaceae</taxon>
        <taxon>Krasilnikovia</taxon>
    </lineage>
</organism>
<dbReference type="Pfam" id="PF22612">
    <property type="entry name" value="GH113"/>
    <property type="match status" value="1"/>
</dbReference>
<dbReference type="Proteomes" id="UP000292564">
    <property type="component" value="Unassembled WGS sequence"/>
</dbReference>
<dbReference type="Gene3D" id="3.20.20.80">
    <property type="entry name" value="Glycosidases"/>
    <property type="match status" value="1"/>
</dbReference>
<gene>
    <name evidence="3" type="ORF">EV385_0167</name>
</gene>
<evidence type="ECO:0000313" key="3">
    <source>
        <dbReference type="EMBL" id="RZU48452.1"/>
    </source>
</evidence>
<dbReference type="AlphaFoldDB" id="A0A4Q7ZCQ7"/>
<proteinExistence type="predicted"/>
<dbReference type="InterPro" id="IPR055151">
    <property type="entry name" value="GH113"/>
</dbReference>
<dbReference type="EMBL" id="SHKY01000001">
    <property type="protein sequence ID" value="RZU48452.1"/>
    <property type="molecule type" value="Genomic_DNA"/>
</dbReference>
<comment type="caution">
    <text evidence="3">The sequence shown here is derived from an EMBL/GenBank/DDBJ whole genome shotgun (WGS) entry which is preliminary data.</text>
</comment>
<evidence type="ECO:0000256" key="1">
    <source>
        <dbReference type="SAM" id="MobiDB-lite"/>
    </source>
</evidence>
<feature type="signal peptide" evidence="2">
    <location>
        <begin position="1"/>
        <end position="23"/>
    </location>
</feature>
<evidence type="ECO:0000256" key="2">
    <source>
        <dbReference type="SAM" id="SignalP"/>
    </source>
</evidence>
<dbReference type="PROSITE" id="PS51257">
    <property type="entry name" value="PROKAR_LIPOPROTEIN"/>
    <property type="match status" value="1"/>
</dbReference>
<sequence length="386" mass="41940">MRSRGLARLVSVVMLGTMLSACSGEDDPLSRIHAYDPSRPGAPTASGGTQEPPPKPVARPWRAGMRQYGIAVYWERNTKDSDQTVRAKARRILDWVVSTGANSVSLSYPFTMSGITSSRINDDGPMTPTAGQIGIVLEEARARRLRAALRPILSEKNLTAKDPKAWRGTIAPADRDEWFASYAAMISKYAKPAQTFGAASIIVATELNSMERDRRWSRVTKAAAQVFRGELGYSANHDRLPGSMPISGVVKSVDAYPPVNLPDSATVAQLTAALDAWLEANTVGATPELVLAEVAIGARRGAYKKPFSTAPNGPLVPRIQQRWFDATCELMRRRDLGGIYYWMINFDADPRTVKPTAAAPMDFVGGESVGNVRACFARPAERKSGT</sequence>
<dbReference type="RefSeq" id="WP_130507694.1">
    <property type="nucleotide sequence ID" value="NZ_SHKY01000001.1"/>
</dbReference>
<accession>A0A4Q7ZCQ7</accession>
<feature type="region of interest" description="Disordered" evidence="1">
    <location>
        <begin position="30"/>
        <end position="60"/>
    </location>
</feature>
<feature type="chain" id="PRO_5038335269" description="Glycosyl hydrolase family 18 (Putative chitinase)" evidence="2">
    <location>
        <begin position="24"/>
        <end position="386"/>
    </location>
</feature>
<keyword evidence="2" id="KW-0732">Signal</keyword>
<name>A0A4Q7ZCQ7_9ACTN</name>
<dbReference type="OrthoDB" id="9773531at2"/>